<protein>
    <submittedName>
        <fullName evidence="2">Uncharacterized protein</fullName>
    </submittedName>
</protein>
<dbReference type="Proteomes" id="UP000054783">
    <property type="component" value="Unassembled WGS sequence"/>
</dbReference>
<evidence type="ECO:0000313" key="3">
    <source>
        <dbReference type="Proteomes" id="UP000054783"/>
    </source>
</evidence>
<reference evidence="2 3" key="1">
    <citation type="submission" date="2015-01" db="EMBL/GenBank/DDBJ databases">
        <title>Evolution of Trichinella species and genotypes.</title>
        <authorList>
            <person name="Korhonen P.K."/>
            <person name="Edoardo P."/>
            <person name="Giuseppe L.R."/>
            <person name="Gasser R.B."/>
        </authorList>
    </citation>
    <scope>NUCLEOTIDE SEQUENCE [LARGE SCALE GENOMIC DNA]</scope>
    <source>
        <strain evidence="2">ISS2496</strain>
    </source>
</reference>
<feature type="region of interest" description="Disordered" evidence="1">
    <location>
        <begin position="47"/>
        <end position="90"/>
    </location>
</feature>
<dbReference type="AlphaFoldDB" id="A0A0V1ABU8"/>
<name>A0A0V1ABU8_9BILA</name>
<evidence type="ECO:0000313" key="2">
    <source>
        <dbReference type="EMBL" id="KRY21884.1"/>
    </source>
</evidence>
<proteinExistence type="predicted"/>
<evidence type="ECO:0000256" key="1">
    <source>
        <dbReference type="SAM" id="MobiDB-lite"/>
    </source>
</evidence>
<accession>A0A0V1ABU8</accession>
<gene>
    <name evidence="2" type="ORF">T12_7348</name>
</gene>
<organism evidence="2 3">
    <name type="scientific">Trichinella patagoniensis</name>
    <dbReference type="NCBI Taxonomy" id="990121"/>
    <lineage>
        <taxon>Eukaryota</taxon>
        <taxon>Metazoa</taxon>
        <taxon>Ecdysozoa</taxon>
        <taxon>Nematoda</taxon>
        <taxon>Enoplea</taxon>
        <taxon>Dorylaimia</taxon>
        <taxon>Trichinellida</taxon>
        <taxon>Trichinellidae</taxon>
        <taxon>Trichinella</taxon>
    </lineage>
</organism>
<sequence length="128" mass="14694">MNFYKSALSFQLGSSRHTHAQCCVIKLTLWARKRGYVVAWRLRQPKRLNRTESGTANRLSAVGQEEREDKQRKRTTRSDKTATAEQMEQEKSDLQLHFVKSSALELQNAKLDAIASTNFSPARQLLRS</sequence>
<comment type="caution">
    <text evidence="2">The sequence shown here is derived from an EMBL/GenBank/DDBJ whole genome shotgun (WGS) entry which is preliminary data.</text>
</comment>
<keyword evidence="3" id="KW-1185">Reference proteome</keyword>
<feature type="compositionally biased region" description="Basic and acidic residues" evidence="1">
    <location>
        <begin position="64"/>
        <end position="90"/>
    </location>
</feature>
<dbReference type="EMBL" id="JYDQ01000013">
    <property type="protein sequence ID" value="KRY21884.1"/>
    <property type="molecule type" value="Genomic_DNA"/>
</dbReference>